<gene>
    <name evidence="2" type="ORF">CLV35_1196</name>
</gene>
<reference evidence="2 3" key="1">
    <citation type="submission" date="2018-10" db="EMBL/GenBank/DDBJ databases">
        <title>Genomic Encyclopedia of Archaeal and Bacterial Type Strains, Phase II (KMG-II): from individual species to whole genera.</title>
        <authorList>
            <person name="Goeker M."/>
        </authorList>
    </citation>
    <scope>NUCLEOTIDE SEQUENCE [LARGE SCALE GENOMIC DNA]</scope>
    <source>
        <strain evidence="2 3">RP-AC37</strain>
    </source>
</reference>
<comment type="caution">
    <text evidence="2">The sequence shown here is derived from an EMBL/GenBank/DDBJ whole genome shotgun (WGS) entry which is preliminary data.</text>
</comment>
<dbReference type="RefSeq" id="WP_231121540.1">
    <property type="nucleotide sequence ID" value="NZ_RBWV01000010.1"/>
</dbReference>
<dbReference type="Proteomes" id="UP000281955">
    <property type="component" value="Unassembled WGS sequence"/>
</dbReference>
<dbReference type="GO" id="GO:0006950">
    <property type="term" value="P:response to stress"/>
    <property type="evidence" value="ECO:0007669"/>
    <property type="project" value="TreeGrafter"/>
</dbReference>
<dbReference type="Gene3D" id="1.10.10.10">
    <property type="entry name" value="Winged helix-like DNA-binding domain superfamily/Winged helix DNA-binding domain"/>
    <property type="match status" value="1"/>
</dbReference>
<keyword evidence="2" id="KW-0238">DNA-binding</keyword>
<dbReference type="EMBL" id="RBWV01000010">
    <property type="protein sequence ID" value="RKS77508.1"/>
    <property type="molecule type" value="Genomic_DNA"/>
</dbReference>
<dbReference type="SMART" id="SM00347">
    <property type="entry name" value="HTH_MARR"/>
    <property type="match status" value="1"/>
</dbReference>
<dbReference type="PRINTS" id="PR00598">
    <property type="entry name" value="HTHMARR"/>
</dbReference>
<dbReference type="InterPro" id="IPR036390">
    <property type="entry name" value="WH_DNA-bd_sf"/>
</dbReference>
<evidence type="ECO:0000259" key="1">
    <source>
        <dbReference type="PROSITE" id="PS50995"/>
    </source>
</evidence>
<dbReference type="GO" id="GO:0003700">
    <property type="term" value="F:DNA-binding transcription factor activity"/>
    <property type="evidence" value="ECO:0007669"/>
    <property type="project" value="InterPro"/>
</dbReference>
<dbReference type="Pfam" id="PF12802">
    <property type="entry name" value="MarR_2"/>
    <property type="match status" value="1"/>
</dbReference>
<organism evidence="2 3">
    <name type="scientific">Motilibacter peucedani</name>
    <dbReference type="NCBI Taxonomy" id="598650"/>
    <lineage>
        <taxon>Bacteria</taxon>
        <taxon>Bacillati</taxon>
        <taxon>Actinomycetota</taxon>
        <taxon>Actinomycetes</taxon>
        <taxon>Motilibacterales</taxon>
        <taxon>Motilibacteraceae</taxon>
        <taxon>Motilibacter</taxon>
    </lineage>
</organism>
<proteinExistence type="predicted"/>
<dbReference type="PROSITE" id="PS50995">
    <property type="entry name" value="HTH_MARR_2"/>
    <property type="match status" value="1"/>
</dbReference>
<dbReference type="SUPFAM" id="SSF46785">
    <property type="entry name" value="Winged helix' DNA-binding domain"/>
    <property type="match status" value="1"/>
</dbReference>
<protein>
    <submittedName>
        <fullName evidence="2">DNA-binding MarR family transcriptional regulator</fullName>
    </submittedName>
</protein>
<feature type="domain" description="HTH marR-type" evidence="1">
    <location>
        <begin position="28"/>
        <end position="160"/>
    </location>
</feature>
<name>A0A420XRK2_9ACTN</name>
<dbReference type="AlphaFoldDB" id="A0A420XRK2"/>
<dbReference type="InParanoid" id="A0A420XRK2"/>
<dbReference type="PANTHER" id="PTHR33164:SF43">
    <property type="entry name" value="HTH-TYPE TRANSCRIPTIONAL REPRESSOR YETL"/>
    <property type="match status" value="1"/>
</dbReference>
<evidence type="ECO:0000313" key="2">
    <source>
        <dbReference type="EMBL" id="RKS77508.1"/>
    </source>
</evidence>
<dbReference type="InterPro" id="IPR039422">
    <property type="entry name" value="MarR/SlyA-like"/>
</dbReference>
<dbReference type="GO" id="GO:0003677">
    <property type="term" value="F:DNA binding"/>
    <property type="evidence" value="ECO:0007669"/>
    <property type="project" value="UniProtKB-KW"/>
</dbReference>
<sequence>MLRLPHYPPNREEAAAIPEHAAHEQPTDAELADAFWSVSKTLRRQSMVGLAAWDLSPSHARALRAIASGDPVRLSALAERLRIAARSATEVVDTLAERGLAERRTDPADRRATLVALTDAGRELQEAMRAARAEEAGRLFGRLPEADRAELLRILRTLHA</sequence>
<dbReference type="InterPro" id="IPR000835">
    <property type="entry name" value="HTH_MarR-typ"/>
</dbReference>
<evidence type="ECO:0000313" key="3">
    <source>
        <dbReference type="Proteomes" id="UP000281955"/>
    </source>
</evidence>
<dbReference type="PANTHER" id="PTHR33164">
    <property type="entry name" value="TRANSCRIPTIONAL REGULATOR, MARR FAMILY"/>
    <property type="match status" value="1"/>
</dbReference>
<keyword evidence="3" id="KW-1185">Reference proteome</keyword>
<accession>A0A420XRK2</accession>
<dbReference type="InterPro" id="IPR036388">
    <property type="entry name" value="WH-like_DNA-bd_sf"/>
</dbReference>